<accession>A0A078CGF4</accession>
<reference evidence="3" key="1">
    <citation type="journal article" date="2014" name="Science">
        <title>Plant genetics. Early allopolyploid evolution in the post-Neolithic Brassica napus oilseed genome.</title>
        <authorList>
            <person name="Chalhoub B."/>
            <person name="Denoeud F."/>
            <person name="Liu S."/>
            <person name="Parkin I.A."/>
            <person name="Tang H."/>
            <person name="Wang X."/>
            <person name="Chiquet J."/>
            <person name="Belcram H."/>
            <person name="Tong C."/>
            <person name="Samans B."/>
            <person name="Correa M."/>
            <person name="Da Silva C."/>
            <person name="Just J."/>
            <person name="Falentin C."/>
            <person name="Koh C.S."/>
            <person name="Le Clainche I."/>
            <person name="Bernard M."/>
            <person name="Bento P."/>
            <person name="Noel B."/>
            <person name="Labadie K."/>
            <person name="Alberti A."/>
            <person name="Charles M."/>
            <person name="Arnaud D."/>
            <person name="Guo H."/>
            <person name="Daviaud C."/>
            <person name="Alamery S."/>
            <person name="Jabbari K."/>
            <person name="Zhao M."/>
            <person name="Edger P.P."/>
            <person name="Chelaifa H."/>
            <person name="Tack D."/>
            <person name="Lassalle G."/>
            <person name="Mestiri I."/>
            <person name="Schnel N."/>
            <person name="Le Paslier M.C."/>
            <person name="Fan G."/>
            <person name="Renault V."/>
            <person name="Bayer P.E."/>
            <person name="Golicz A.A."/>
            <person name="Manoli S."/>
            <person name="Lee T.H."/>
            <person name="Thi V.H."/>
            <person name="Chalabi S."/>
            <person name="Hu Q."/>
            <person name="Fan C."/>
            <person name="Tollenaere R."/>
            <person name="Lu Y."/>
            <person name="Battail C."/>
            <person name="Shen J."/>
            <person name="Sidebottom C.H."/>
            <person name="Wang X."/>
            <person name="Canaguier A."/>
            <person name="Chauveau A."/>
            <person name="Berard A."/>
            <person name="Deniot G."/>
            <person name="Guan M."/>
            <person name="Liu Z."/>
            <person name="Sun F."/>
            <person name="Lim Y.P."/>
            <person name="Lyons E."/>
            <person name="Town C.D."/>
            <person name="Bancroft I."/>
            <person name="Wang X."/>
            <person name="Meng J."/>
            <person name="Ma J."/>
            <person name="Pires J.C."/>
            <person name="King G.J."/>
            <person name="Brunel D."/>
            <person name="Delourme R."/>
            <person name="Renard M."/>
            <person name="Aury J.M."/>
            <person name="Adams K.L."/>
            <person name="Batley J."/>
            <person name="Snowdon R.J."/>
            <person name="Tost J."/>
            <person name="Edwards D."/>
            <person name="Zhou Y."/>
            <person name="Hua W."/>
            <person name="Sharpe A.G."/>
            <person name="Paterson A.H."/>
            <person name="Guan C."/>
            <person name="Wincker P."/>
        </authorList>
    </citation>
    <scope>NUCLEOTIDE SEQUENCE [LARGE SCALE GENOMIC DNA]</scope>
</reference>
<dbReference type="Gramene" id="CDY71427">
    <property type="protein sequence ID" value="CDY71427"/>
    <property type="gene ID" value="GSBRNA2T00014745001"/>
</dbReference>
<reference evidence="2" key="3">
    <citation type="submission" date="2021-01" db="EMBL/GenBank/DDBJ databases">
        <authorList>
            <consortium name="Genoscope - CEA"/>
            <person name="William W."/>
        </authorList>
    </citation>
    <scope>NUCLEOTIDE SEQUENCE</scope>
</reference>
<dbReference type="Proteomes" id="UP001295469">
    <property type="component" value="Chromosome A03"/>
</dbReference>
<evidence type="ECO:0000313" key="2">
    <source>
        <dbReference type="EMBL" id="CAF2126729.1"/>
    </source>
</evidence>
<dbReference type="OMA" id="WAPLIWH"/>
<dbReference type="Pfam" id="PF13966">
    <property type="entry name" value="zf-RVT"/>
    <property type="match status" value="1"/>
</dbReference>
<evidence type="ECO:0000259" key="1">
    <source>
        <dbReference type="Pfam" id="PF13966"/>
    </source>
</evidence>
<evidence type="ECO:0000313" key="3">
    <source>
        <dbReference type="EMBL" id="CDY71427.1"/>
    </source>
</evidence>
<dbReference type="AlphaFoldDB" id="A0A078CGF4"/>
<reference evidence="3" key="2">
    <citation type="submission" date="2014-06" db="EMBL/GenBank/DDBJ databases">
        <authorList>
            <person name="Genoscope - CEA"/>
        </authorList>
    </citation>
    <scope>NUCLEOTIDE SEQUENCE</scope>
</reference>
<dbReference type="EMBL" id="HG994357">
    <property type="protein sequence ID" value="CAF2126729.1"/>
    <property type="molecule type" value="Genomic_DNA"/>
</dbReference>
<protein>
    <submittedName>
        <fullName evidence="2">(rape) hypothetical protein</fullName>
    </submittedName>
    <submittedName>
        <fullName evidence="3">BnaAnng37400D protein</fullName>
    </submittedName>
</protein>
<dbReference type="EMBL" id="LK045763">
    <property type="protein sequence ID" value="CDY71427.1"/>
    <property type="molecule type" value="Genomic_DNA"/>
</dbReference>
<dbReference type="InterPro" id="IPR026960">
    <property type="entry name" value="RVT-Znf"/>
</dbReference>
<gene>
    <name evidence="3" type="primary">BnaAnng37400D</name>
    <name evidence="2" type="ORF">DARMORV10_A03P35460.1</name>
    <name evidence="3" type="ORF">GSBRNA2T00014745001</name>
</gene>
<dbReference type="PANTHER" id="PTHR33116">
    <property type="entry name" value="REVERSE TRANSCRIPTASE ZINC-BINDING DOMAIN-CONTAINING PROTEIN-RELATED-RELATED"/>
    <property type="match status" value="1"/>
</dbReference>
<feature type="domain" description="Reverse transcriptase zinc-binding" evidence="1">
    <location>
        <begin position="109"/>
        <end position="193"/>
    </location>
</feature>
<sequence>MFRKILGMRPKALPFLKISVKNGESTFFWWDPWTPFGPLFTYLASDGPSLMGIPIDATVADLRTTSGWLLPNARSDKQLLLFSYISSLQLHDGSDVACWSVEDVPSKSFKAKIVFNAIRTQRQRKAWAPLIWHKAVIPRHATTAWLFTLNRNPTFDRIATWSSDVETVCLLCGSCNESRDHLFFTCSFSSAVWNSIMSRFGIADWPLSWSEVLLWLPHAPGNNTQRIAFLQGWQASVYELWRERNRRLHDGLTWPAARVVKLILSSLRDKCSAMEAQGLPRGPLLASFWFDPP</sequence>
<dbReference type="Gramene" id="CDX74028">
    <property type="protein sequence ID" value="CDX74028"/>
    <property type="gene ID" value="GSBRNA2T00111770001"/>
</dbReference>
<organism evidence="3">
    <name type="scientific">Brassica napus</name>
    <name type="common">Rape</name>
    <dbReference type="NCBI Taxonomy" id="3708"/>
    <lineage>
        <taxon>Eukaryota</taxon>
        <taxon>Viridiplantae</taxon>
        <taxon>Streptophyta</taxon>
        <taxon>Embryophyta</taxon>
        <taxon>Tracheophyta</taxon>
        <taxon>Spermatophyta</taxon>
        <taxon>Magnoliopsida</taxon>
        <taxon>eudicotyledons</taxon>
        <taxon>Gunneridae</taxon>
        <taxon>Pentapetalae</taxon>
        <taxon>rosids</taxon>
        <taxon>malvids</taxon>
        <taxon>Brassicales</taxon>
        <taxon>Brassicaceae</taxon>
        <taxon>Brassiceae</taxon>
        <taxon>Brassica</taxon>
    </lineage>
</organism>
<name>A0A078CGF4_BRANA</name>
<dbReference type="PaxDb" id="3708-A0A078CGF4"/>
<proteinExistence type="predicted"/>
<dbReference type="PANTHER" id="PTHR33116:SF84">
    <property type="entry name" value="RNA-DIRECTED DNA POLYMERASE"/>
    <property type="match status" value="1"/>
</dbReference>